<dbReference type="AlphaFoldDB" id="A0ABC8RIB4"/>
<accession>A0ABC8RIB4</accession>
<keyword evidence="7" id="KW-1185">Reference proteome</keyword>
<evidence type="ECO:0008006" key="8">
    <source>
        <dbReference type="Google" id="ProtNLM"/>
    </source>
</evidence>
<dbReference type="InterPro" id="IPR008521">
    <property type="entry name" value="Mg_trans_NIPA"/>
</dbReference>
<organism evidence="6 7">
    <name type="scientific">Ilex paraguariensis</name>
    <name type="common">yerba mate</name>
    <dbReference type="NCBI Taxonomy" id="185542"/>
    <lineage>
        <taxon>Eukaryota</taxon>
        <taxon>Viridiplantae</taxon>
        <taxon>Streptophyta</taxon>
        <taxon>Embryophyta</taxon>
        <taxon>Tracheophyta</taxon>
        <taxon>Spermatophyta</taxon>
        <taxon>Magnoliopsida</taxon>
        <taxon>eudicotyledons</taxon>
        <taxon>Gunneridae</taxon>
        <taxon>Pentapetalae</taxon>
        <taxon>asterids</taxon>
        <taxon>campanulids</taxon>
        <taxon>Aquifoliales</taxon>
        <taxon>Aquifoliaceae</taxon>
        <taxon>Ilex</taxon>
    </lineage>
</organism>
<keyword evidence="3 5" id="KW-1133">Transmembrane helix</keyword>
<dbReference type="GO" id="GO:0005769">
    <property type="term" value="C:early endosome"/>
    <property type="evidence" value="ECO:0007669"/>
    <property type="project" value="UniProtKB-SubCell"/>
</dbReference>
<dbReference type="Proteomes" id="UP001642360">
    <property type="component" value="Unassembled WGS sequence"/>
</dbReference>
<evidence type="ECO:0000256" key="3">
    <source>
        <dbReference type="ARBA" id="ARBA00022989"/>
    </source>
</evidence>
<comment type="subcellular location">
    <subcellularLocation>
        <location evidence="1">Membrane</location>
        <topology evidence="1">Multi-pass membrane protein</topology>
    </subcellularLocation>
</comment>
<comment type="caution">
    <text evidence="6">The sequence shown here is derived from an EMBL/GenBank/DDBJ whole genome shotgun (WGS) entry which is preliminary data.</text>
</comment>
<keyword evidence="2 5" id="KW-0812">Transmembrane</keyword>
<sequence>MYSTNLIGFILAVASSAFIGSSFIIKKKGLRRAGASGSRASKKLLHMSNKIKHKKTIEFCRMTVADLGSMAQVFIKVGVRHKEVHAGRQPLEQAYAARLLLG</sequence>
<name>A0ABC8RIB4_9AQUA</name>
<evidence type="ECO:0000256" key="2">
    <source>
        <dbReference type="ARBA" id="ARBA00022692"/>
    </source>
</evidence>
<evidence type="ECO:0000256" key="5">
    <source>
        <dbReference type="SAM" id="Phobius"/>
    </source>
</evidence>
<gene>
    <name evidence="6" type="ORF">ILEXP_LOCUS10454</name>
</gene>
<evidence type="ECO:0000313" key="7">
    <source>
        <dbReference type="Proteomes" id="UP001642360"/>
    </source>
</evidence>
<protein>
    <recommendedName>
        <fullName evidence="8">Magnesium transporter</fullName>
    </recommendedName>
</protein>
<dbReference type="GO" id="GO:0016020">
    <property type="term" value="C:membrane"/>
    <property type="evidence" value="ECO:0007669"/>
    <property type="project" value="UniProtKB-SubCell"/>
</dbReference>
<feature type="transmembrane region" description="Helical" evidence="5">
    <location>
        <begin position="6"/>
        <end position="25"/>
    </location>
</feature>
<keyword evidence="4 5" id="KW-0472">Membrane</keyword>
<reference evidence="6 7" key="1">
    <citation type="submission" date="2024-02" db="EMBL/GenBank/DDBJ databases">
        <authorList>
            <person name="Vignale AGUSTIN F."/>
            <person name="Sosa J E."/>
            <person name="Modenutti C."/>
        </authorList>
    </citation>
    <scope>NUCLEOTIDE SEQUENCE [LARGE SCALE GENOMIC DNA]</scope>
</reference>
<evidence type="ECO:0000256" key="4">
    <source>
        <dbReference type="ARBA" id="ARBA00023136"/>
    </source>
</evidence>
<dbReference type="Pfam" id="PF05653">
    <property type="entry name" value="Mg_trans_NIPA"/>
    <property type="match status" value="1"/>
</dbReference>
<evidence type="ECO:0000313" key="6">
    <source>
        <dbReference type="EMBL" id="CAK9142764.1"/>
    </source>
</evidence>
<dbReference type="EMBL" id="CAUOFW020001250">
    <property type="protein sequence ID" value="CAK9142764.1"/>
    <property type="molecule type" value="Genomic_DNA"/>
</dbReference>
<evidence type="ECO:0000256" key="1">
    <source>
        <dbReference type="ARBA" id="ARBA00004141"/>
    </source>
</evidence>
<proteinExistence type="predicted"/>